<keyword evidence="8" id="KW-1185">Reference proteome</keyword>
<evidence type="ECO:0000313" key="8">
    <source>
        <dbReference type="Proteomes" id="UP001235094"/>
    </source>
</evidence>
<dbReference type="PRINTS" id="PR00862">
    <property type="entry name" value="PROLIGOPTASE"/>
</dbReference>
<dbReference type="InterPro" id="IPR001375">
    <property type="entry name" value="Peptidase_S9_cat"/>
</dbReference>
<dbReference type="Pfam" id="PF00326">
    <property type="entry name" value="Peptidase_S9"/>
    <property type="match status" value="1"/>
</dbReference>
<proteinExistence type="inferred from homology"/>
<dbReference type="PANTHER" id="PTHR11757">
    <property type="entry name" value="PROTEASE FAMILY S9A OLIGOPEPTIDASE"/>
    <property type="match status" value="1"/>
</dbReference>
<dbReference type="InterPro" id="IPR023302">
    <property type="entry name" value="Pept_S9A_N"/>
</dbReference>
<dbReference type="Gene3D" id="3.40.50.1820">
    <property type="entry name" value="alpha/beta hydrolase"/>
    <property type="match status" value="1"/>
</dbReference>
<keyword evidence="4" id="KW-0720">Serine protease</keyword>
<dbReference type="Gene3D" id="2.130.10.120">
    <property type="entry name" value="Prolyl oligopeptidase, N-terminal domain"/>
    <property type="match status" value="1"/>
</dbReference>
<reference evidence="7 8" key="1">
    <citation type="submission" date="2023-07" db="EMBL/GenBank/DDBJ databases">
        <title>Genomic Encyclopedia of Type Strains, Phase IV (KMG-IV): sequencing the most valuable type-strain genomes for metagenomic binning, comparative biology and taxonomic classification.</title>
        <authorList>
            <person name="Goeker M."/>
        </authorList>
    </citation>
    <scope>NUCLEOTIDE SEQUENCE [LARGE SCALE GENOMIC DNA]</scope>
    <source>
        <strain evidence="7 8">DSM 15561</strain>
    </source>
</reference>
<evidence type="ECO:0000313" key="7">
    <source>
        <dbReference type="EMBL" id="MDQ0512757.1"/>
    </source>
</evidence>
<evidence type="ECO:0000256" key="1">
    <source>
        <dbReference type="ARBA" id="ARBA00005228"/>
    </source>
</evidence>
<comment type="similarity">
    <text evidence="1">Belongs to the peptidase S9A family.</text>
</comment>
<dbReference type="GO" id="GO:0004252">
    <property type="term" value="F:serine-type endopeptidase activity"/>
    <property type="evidence" value="ECO:0007669"/>
    <property type="project" value="UniProtKB-EC"/>
</dbReference>
<dbReference type="InterPro" id="IPR002470">
    <property type="entry name" value="Peptidase_S9A"/>
</dbReference>
<feature type="domain" description="Peptidase S9 prolyl oligopeptidase catalytic" evidence="5">
    <location>
        <begin position="483"/>
        <end position="697"/>
    </location>
</feature>
<dbReference type="Pfam" id="PF02897">
    <property type="entry name" value="Peptidase_S9_N"/>
    <property type="match status" value="1"/>
</dbReference>
<evidence type="ECO:0000256" key="4">
    <source>
        <dbReference type="ARBA" id="ARBA00022825"/>
    </source>
</evidence>
<gene>
    <name evidence="7" type="ORF">QOZ99_003671</name>
</gene>
<dbReference type="PROSITE" id="PS00708">
    <property type="entry name" value="PRO_ENDOPEP_SER"/>
    <property type="match status" value="1"/>
</dbReference>
<dbReference type="Proteomes" id="UP001235094">
    <property type="component" value="Unassembled WGS sequence"/>
</dbReference>
<dbReference type="EC" id="3.4.21.83" evidence="7"/>
<dbReference type="EMBL" id="JAUSVR010000016">
    <property type="protein sequence ID" value="MDQ0512757.1"/>
    <property type="molecule type" value="Genomic_DNA"/>
</dbReference>
<sequence>MSNGQPMPAPLVRHFHGETLVDPHAWLRAENWREVMRDPAVLDGGIRAWLEAENEAAERWFAPHAGLRRALVAEMRARIKEDDSSVPAADGPFAYFTRFREGGQHPLICRRPAGAIAGETILLDGDALAEGKAYFQFGDARQSPDHALYAWTADEAGSEYYTLRVRDVTAGTDLADVVDETTGDVLWSADGAYLYYIRRDAEHRPSFVYRHRLGADPAEDTLIYEEPDKGFFVSLGRTQSGRFGLISCGDHDTSEIWLLDLAAPLDAPRRVEPREPGLRYGVEHHPSLGGVDSLIIETNADGAEDFKIVAAPLASPSRAHWRDLVPHVPGRLLLSVSVLRGHLVRLEREDGLPRIVVRALGDGADPAGAEHAIAFAEEAYSLGFDPGYGFDKTEIRFTYSSMTTPSEVWDYDVASRARVLRKRQEVPSGHDPDRYVTRRLMAPAKDGELIPVSLLFAKDTPLDGSAPCLLYGYGAYGISIPASFSTSRLSLVDRGFVYAIAHIRGGTEKGWRWYREGKLSKKPNTFSDFIAAADHLVAQAIIAPDRIIAHGGSAGGMLMGAVANMRPELFAGLIAEVPFVDVLNTMLDDTLPLTPPEWPEWGNPIADRAAFDTIRAYSPYDNVTPRNYPAIFALAGLTDPRVTYWEPAKWVAKLRATRTNRAPLLLRTNMEAGHGGAAGRFDRLEETAQVYAFALEIAEQPEPAGLHPLA</sequence>
<protein>
    <submittedName>
        <fullName evidence="7">Oligopeptidase B</fullName>
        <ecNumber evidence="7">3.4.21.83</ecNumber>
    </submittedName>
</protein>
<dbReference type="SUPFAM" id="SSF53474">
    <property type="entry name" value="alpha/beta-Hydrolases"/>
    <property type="match status" value="1"/>
</dbReference>
<evidence type="ECO:0000259" key="5">
    <source>
        <dbReference type="Pfam" id="PF00326"/>
    </source>
</evidence>
<evidence type="ECO:0000256" key="2">
    <source>
        <dbReference type="ARBA" id="ARBA00022670"/>
    </source>
</evidence>
<keyword evidence="3 7" id="KW-0378">Hydrolase</keyword>
<comment type="caution">
    <text evidence="7">The sequence shown here is derived from an EMBL/GenBank/DDBJ whole genome shotgun (WGS) entry which is preliminary data.</text>
</comment>
<keyword evidence="2" id="KW-0645">Protease</keyword>
<evidence type="ECO:0000259" key="6">
    <source>
        <dbReference type="Pfam" id="PF02897"/>
    </source>
</evidence>
<feature type="domain" description="Peptidase S9A N-terminal" evidence="6">
    <location>
        <begin position="12"/>
        <end position="422"/>
    </location>
</feature>
<dbReference type="SUPFAM" id="SSF50993">
    <property type="entry name" value="Peptidase/esterase 'gauge' domain"/>
    <property type="match status" value="1"/>
</dbReference>
<evidence type="ECO:0000256" key="3">
    <source>
        <dbReference type="ARBA" id="ARBA00022801"/>
    </source>
</evidence>
<dbReference type="PANTHER" id="PTHR11757:SF19">
    <property type="entry name" value="PROLYL ENDOPEPTIDASE-LIKE"/>
    <property type="match status" value="1"/>
</dbReference>
<dbReference type="InterPro" id="IPR029058">
    <property type="entry name" value="AB_hydrolase_fold"/>
</dbReference>
<organism evidence="7 8">
    <name type="scientific">Ancylobacter amanitiformis</name>
    <dbReference type="NCBI Taxonomy" id="217069"/>
    <lineage>
        <taxon>Bacteria</taxon>
        <taxon>Pseudomonadati</taxon>
        <taxon>Pseudomonadota</taxon>
        <taxon>Alphaproteobacteria</taxon>
        <taxon>Hyphomicrobiales</taxon>
        <taxon>Xanthobacteraceae</taxon>
        <taxon>Ancylobacter</taxon>
    </lineage>
</organism>
<dbReference type="InterPro" id="IPR051543">
    <property type="entry name" value="Serine_Peptidase_S9A"/>
</dbReference>
<name>A0ABU0LVJ1_9HYPH</name>
<accession>A0ABU0LVJ1</accession>
<dbReference type="InterPro" id="IPR002471">
    <property type="entry name" value="Pept_S9_AS"/>
</dbReference>